<dbReference type="EMBL" id="LR862151">
    <property type="protein sequence ID" value="CAD1833132.1"/>
    <property type="molecule type" value="Genomic_DNA"/>
</dbReference>
<dbReference type="InterPro" id="IPR029058">
    <property type="entry name" value="AB_hydrolase_fold"/>
</dbReference>
<protein>
    <recommendedName>
        <fullName evidence="1">AB hydrolase-1 domain-containing protein</fullName>
    </recommendedName>
</protein>
<proteinExistence type="predicted"/>
<reference evidence="2" key="1">
    <citation type="submission" date="2020-07" db="EMBL/GenBank/DDBJ databases">
        <authorList>
            <person name="Lin J."/>
        </authorList>
    </citation>
    <scope>NUCLEOTIDE SEQUENCE</scope>
</reference>
<sequence length="288" mass="32801">MASSKRAQYHVTVMLRTEKNEREEEAEEREEVSETLHGRKNLFRGMGILSLRMRSGSGEKERGVSGCRRWSDCGCDTCGSGSGSGTFRDREERIGFIWSSRDHLLQKGEMRLTLRKIGSPGLRKKPETGKLFVSTERSYRMIERSVVEPFRLNSFHLVAHSMGCIIALALAAKYPTCVESITLVAPPYFPSDEAKASYNTLNKLAERKIWPPLLFGSSVMSWYEHVGRTVCFVYCRNHLIWEWILKTITRKGNNSIDLTRHLLAIHAFVNSIYLILLQGPELCDKGHT</sequence>
<accession>A0A6V7PQJ0</accession>
<evidence type="ECO:0000259" key="1">
    <source>
        <dbReference type="Pfam" id="PF00561"/>
    </source>
</evidence>
<dbReference type="PANTHER" id="PTHR43689:SF14">
    <property type="entry name" value="LYSOPHOSPHOLIPASE BODYGUARD 4-RELATED"/>
    <property type="match status" value="1"/>
</dbReference>
<dbReference type="PANTHER" id="PTHR43689">
    <property type="entry name" value="HYDROLASE"/>
    <property type="match status" value="1"/>
</dbReference>
<name>A0A6V7PQJ0_ANACO</name>
<evidence type="ECO:0000313" key="2">
    <source>
        <dbReference type="EMBL" id="CAD1833132.1"/>
    </source>
</evidence>
<dbReference type="Gene3D" id="3.40.50.1820">
    <property type="entry name" value="alpha/beta hydrolase"/>
    <property type="match status" value="1"/>
</dbReference>
<feature type="domain" description="AB hydrolase-1" evidence="1">
    <location>
        <begin position="137"/>
        <end position="192"/>
    </location>
</feature>
<organism evidence="2">
    <name type="scientific">Ananas comosus var. bracteatus</name>
    <name type="common">red pineapple</name>
    <dbReference type="NCBI Taxonomy" id="296719"/>
    <lineage>
        <taxon>Eukaryota</taxon>
        <taxon>Viridiplantae</taxon>
        <taxon>Streptophyta</taxon>
        <taxon>Embryophyta</taxon>
        <taxon>Tracheophyta</taxon>
        <taxon>Spermatophyta</taxon>
        <taxon>Magnoliopsida</taxon>
        <taxon>Liliopsida</taxon>
        <taxon>Poales</taxon>
        <taxon>Bromeliaceae</taxon>
        <taxon>Bromelioideae</taxon>
        <taxon>Ananas</taxon>
    </lineage>
</organism>
<dbReference type="AlphaFoldDB" id="A0A6V7PQJ0"/>
<dbReference type="SUPFAM" id="SSF53474">
    <property type="entry name" value="alpha/beta-Hydrolases"/>
    <property type="match status" value="1"/>
</dbReference>
<gene>
    <name evidence="2" type="ORF">CB5_LOCUS16343</name>
</gene>
<dbReference type="Pfam" id="PF00561">
    <property type="entry name" value="Abhydrolase_1"/>
    <property type="match status" value="1"/>
</dbReference>
<dbReference type="InterPro" id="IPR000073">
    <property type="entry name" value="AB_hydrolase_1"/>
</dbReference>